<evidence type="ECO:0000313" key="3">
    <source>
        <dbReference type="EMBL" id="NCS92085.1"/>
    </source>
</evidence>
<dbReference type="PANTHER" id="PTHR14119:SF3">
    <property type="entry name" value="ISOCHORISMATASE DOMAIN-CONTAINING PROTEIN 2"/>
    <property type="match status" value="1"/>
</dbReference>
<accession>A0A8J8CF37</accession>
<dbReference type="Proteomes" id="UP000768163">
    <property type="component" value="Unassembled WGS sequence"/>
</dbReference>
<keyword evidence="2" id="KW-0378">Hydrolase</keyword>
<dbReference type="InterPro" id="IPR000868">
    <property type="entry name" value="Isochorismatase-like_dom"/>
</dbReference>
<dbReference type="GO" id="GO:0016787">
    <property type="term" value="F:hydrolase activity"/>
    <property type="evidence" value="ECO:0007669"/>
    <property type="project" value="UniProtKB-KW"/>
</dbReference>
<sequence>MINMENLGIIKKEGTVFVLVDIQEKFVPVIDNIEKVILNVNILIEVSKILKIPLIVTEQYPKGLGKITDKIFLPENIKAIEKLNFSCFQSKDFVQKIKELNIKTIILFGVEAHVCILQTAIDAIKNGIEIHVVVDAISSRSFENKKIALERMKQSNVFLVSTEMIIFQLLEKAGTDEFKSISKLIR</sequence>
<dbReference type="InterPro" id="IPR050993">
    <property type="entry name" value="Isochorismatase_domain"/>
</dbReference>
<name>A0A8J8CF37_9ARCH</name>
<evidence type="ECO:0000313" key="2">
    <source>
        <dbReference type="EMBL" id="NCN65640.1"/>
    </source>
</evidence>
<dbReference type="Gene3D" id="3.40.50.850">
    <property type="entry name" value="Isochorismatase-like"/>
    <property type="match status" value="1"/>
</dbReference>
<comment type="caution">
    <text evidence="2">The sequence shown here is derived from an EMBL/GenBank/DDBJ whole genome shotgun (WGS) entry which is preliminary data.</text>
</comment>
<dbReference type="SUPFAM" id="SSF52499">
    <property type="entry name" value="Isochorismatase-like hydrolases"/>
    <property type="match status" value="1"/>
</dbReference>
<dbReference type="EMBL" id="JAACVF010000184">
    <property type="protein sequence ID" value="NCN65640.1"/>
    <property type="molecule type" value="Genomic_DNA"/>
</dbReference>
<evidence type="ECO:0000259" key="1">
    <source>
        <dbReference type="Pfam" id="PF00857"/>
    </source>
</evidence>
<dbReference type="PANTHER" id="PTHR14119">
    <property type="entry name" value="HYDROLASE"/>
    <property type="match status" value="1"/>
</dbReference>
<organism evidence="2 4">
    <name type="scientific">Candidatus Altarchaeum hamiconexum</name>
    <dbReference type="NCBI Taxonomy" id="1803513"/>
    <lineage>
        <taxon>Archaea</taxon>
        <taxon>Candidatus Altarchaeota</taxon>
        <taxon>Candidatus Altiarchaeia</taxon>
        <taxon>Candidatus Altarchaeales</taxon>
        <taxon>Candidatus Altarchaeaceae</taxon>
        <taxon>Candidatus Altarchaeum</taxon>
    </lineage>
</organism>
<proteinExistence type="predicted"/>
<dbReference type="EMBL" id="JAACQH010000180">
    <property type="protein sequence ID" value="NCS92085.1"/>
    <property type="molecule type" value="Genomic_DNA"/>
</dbReference>
<evidence type="ECO:0000313" key="4">
    <source>
        <dbReference type="Proteomes" id="UP000768163"/>
    </source>
</evidence>
<dbReference type="CDD" id="cd01012">
    <property type="entry name" value="YcaC_related"/>
    <property type="match status" value="1"/>
</dbReference>
<dbReference type="Proteomes" id="UP000738826">
    <property type="component" value="Unassembled WGS sequence"/>
</dbReference>
<protein>
    <submittedName>
        <fullName evidence="2">Hydrolase</fullName>
    </submittedName>
</protein>
<gene>
    <name evidence="3" type="ORF">GW779_06790</name>
    <name evidence="2" type="ORF">GW910_06245</name>
</gene>
<dbReference type="AlphaFoldDB" id="A0A8J8CF37"/>
<dbReference type="Pfam" id="PF00857">
    <property type="entry name" value="Isochorismatase"/>
    <property type="match status" value="1"/>
</dbReference>
<feature type="domain" description="Isochorismatase-like" evidence="1">
    <location>
        <begin position="15"/>
        <end position="163"/>
    </location>
</feature>
<dbReference type="InterPro" id="IPR036380">
    <property type="entry name" value="Isochorismatase-like_sf"/>
</dbReference>
<reference evidence="2" key="1">
    <citation type="submission" date="2019-11" db="EMBL/GenBank/DDBJ databases">
        <title>Lipid analysis of CO2-rich subsurface aquifers suggests an autotrophy-based deep biosphere with lysolipids enriched in CPR bacteria.</title>
        <authorList>
            <person name="Probst A.J."/>
            <person name="Elling F.J."/>
            <person name="Castelle C.J."/>
            <person name="Zhu Q."/>
            <person name="Elvert M."/>
            <person name="Birarda G."/>
            <person name="Holman H.-Y."/>
            <person name="Lane K.R."/>
            <person name="Ladd B."/>
            <person name="Ryan M.C."/>
            <person name="Woyke T."/>
            <person name="Hinrichs K.-U."/>
            <person name="Banfield J.F."/>
        </authorList>
    </citation>
    <scope>NUCLEOTIDE SEQUENCE</scope>
    <source>
        <strain evidence="2">CG_2015-01_33_1645</strain>
        <strain evidence="3">CG_2015-04_33_537</strain>
    </source>
</reference>